<reference evidence="2" key="1">
    <citation type="submission" date="2014-02" db="EMBL/GenBank/DDBJ databases">
        <title>The Genome Sequence of Trichophyton rubrum (morphotype fischeri) CBS 288.86.</title>
        <authorList>
            <consortium name="The Broad Institute Genomics Platform"/>
            <person name="Cuomo C.A."/>
            <person name="White T.C."/>
            <person name="Graser Y."/>
            <person name="Martinez-Rossi N."/>
            <person name="Heitman J."/>
            <person name="Young S.K."/>
            <person name="Zeng Q."/>
            <person name="Gargeya S."/>
            <person name="Abouelleil A."/>
            <person name="Alvarado L."/>
            <person name="Chapman S.B."/>
            <person name="Gainer-Dewar J."/>
            <person name="Goldberg J."/>
            <person name="Griggs A."/>
            <person name="Gujja S."/>
            <person name="Hansen M."/>
            <person name="Howarth C."/>
            <person name="Imamovic A."/>
            <person name="Larimer J."/>
            <person name="Martinez D."/>
            <person name="Murphy C."/>
            <person name="Pearson M.D."/>
            <person name="Persinoti G."/>
            <person name="Poon T."/>
            <person name="Priest M."/>
            <person name="Roberts A.D."/>
            <person name="Saif S."/>
            <person name="Shea T.D."/>
            <person name="Sykes S.N."/>
            <person name="Wortman J."/>
            <person name="Nusbaum C."/>
            <person name="Birren B."/>
        </authorList>
    </citation>
    <scope>NUCLEOTIDE SEQUENCE [LARGE SCALE GENOMIC DNA]</scope>
    <source>
        <strain evidence="2">CBS 288.86</strain>
    </source>
</reference>
<dbReference type="OrthoDB" id="407630at2759"/>
<dbReference type="PROSITE" id="PS50904">
    <property type="entry name" value="PRELI_MSF1"/>
    <property type="match status" value="1"/>
</dbReference>
<protein>
    <recommendedName>
        <fullName evidence="1">PRELI/MSF1 domain-containing protein</fullName>
    </recommendedName>
</protein>
<dbReference type="Proteomes" id="UP000023758">
    <property type="component" value="Unassembled WGS sequence"/>
</dbReference>
<dbReference type="InterPro" id="IPR006797">
    <property type="entry name" value="PRELI/MSF1_dom"/>
</dbReference>
<evidence type="ECO:0000259" key="1">
    <source>
        <dbReference type="PROSITE" id="PS50904"/>
    </source>
</evidence>
<dbReference type="AlphaFoldDB" id="A0A022W0N5"/>
<evidence type="ECO:0000313" key="2">
    <source>
        <dbReference type="EMBL" id="EZF51931.1"/>
    </source>
</evidence>
<name>A0A022W0N5_TRIRU</name>
<dbReference type="HOGENOM" id="CLU_067902_1_1_1"/>
<feature type="domain" description="PRELI/MSF1" evidence="1">
    <location>
        <begin position="1"/>
        <end position="178"/>
    </location>
</feature>
<accession>A0A022W0N5</accession>
<dbReference type="Pfam" id="PF04707">
    <property type="entry name" value="PRELI"/>
    <property type="match status" value="1"/>
</dbReference>
<organism evidence="2">
    <name type="scientific">Trichophyton rubrum CBS 288.86</name>
    <dbReference type="NCBI Taxonomy" id="1215330"/>
    <lineage>
        <taxon>Eukaryota</taxon>
        <taxon>Fungi</taxon>
        <taxon>Dikarya</taxon>
        <taxon>Ascomycota</taxon>
        <taxon>Pezizomycotina</taxon>
        <taxon>Eurotiomycetes</taxon>
        <taxon>Eurotiomycetidae</taxon>
        <taxon>Onygenales</taxon>
        <taxon>Arthrodermataceae</taxon>
        <taxon>Trichophyton</taxon>
    </lineage>
</organism>
<dbReference type="PANTHER" id="PTHR11158">
    <property type="entry name" value="MSF1/PX19 RELATED"/>
    <property type="match status" value="1"/>
</dbReference>
<sequence length="191" mass="21897">MKVFESTCTFNYSWDEVSTANWRKYCPWNEKSTHVVAVDVLSHDINPESGILRTERLITCNQSAPQWILKLFGGSSTSHVYEVSYVDPRSKKVTMCSTNLSWANVLKVREVVTYQPSSSMPGSKTDFKQEAQITAMCSGWQKIKNKIEDVSVETFSQNAKKGREGFESVLEMSRRVFLEHKKEMEAQRAHQ</sequence>
<proteinExistence type="predicted"/>
<dbReference type="InterPro" id="IPR037365">
    <property type="entry name" value="Slowmo/Ups"/>
</dbReference>
<dbReference type="GO" id="GO:0005758">
    <property type="term" value="C:mitochondrial intermembrane space"/>
    <property type="evidence" value="ECO:0007669"/>
    <property type="project" value="InterPro"/>
</dbReference>
<gene>
    <name evidence="2" type="ORF">H103_04875</name>
</gene>
<dbReference type="EMBL" id="KK207858">
    <property type="protein sequence ID" value="EZF51931.1"/>
    <property type="molecule type" value="Genomic_DNA"/>
</dbReference>